<feature type="compositionally biased region" description="Basic and acidic residues" evidence="1">
    <location>
        <begin position="144"/>
        <end position="161"/>
    </location>
</feature>
<dbReference type="Proteomes" id="UP000002714">
    <property type="component" value="Chromosome"/>
</dbReference>
<evidence type="ECO:0008006" key="5">
    <source>
        <dbReference type="Google" id="ProtNLM"/>
    </source>
</evidence>
<dbReference type="HOGENOM" id="CLU_1089586_0_0_7"/>
<proteinExistence type="predicted"/>
<evidence type="ECO:0000313" key="4">
    <source>
        <dbReference type="Proteomes" id="UP000002714"/>
    </source>
</evidence>
<keyword evidence="2" id="KW-1133">Transmembrane helix</keyword>
<gene>
    <name evidence="3" type="ordered locus">Suden_1399</name>
</gene>
<feature type="region of interest" description="Disordered" evidence="1">
    <location>
        <begin position="144"/>
        <end position="163"/>
    </location>
</feature>
<accession>Q30QQ5</accession>
<name>Q30QQ5_SULDN</name>
<dbReference type="Pfam" id="PF13103">
    <property type="entry name" value="TonB_2"/>
    <property type="match status" value="1"/>
</dbReference>
<evidence type="ECO:0000256" key="1">
    <source>
        <dbReference type="SAM" id="MobiDB-lite"/>
    </source>
</evidence>
<dbReference type="SUPFAM" id="SSF74653">
    <property type="entry name" value="TolA/TonB C-terminal domain"/>
    <property type="match status" value="1"/>
</dbReference>
<dbReference type="eggNOG" id="COG0810">
    <property type="taxonomic scope" value="Bacteria"/>
</dbReference>
<feature type="transmembrane region" description="Helical" evidence="2">
    <location>
        <begin position="6"/>
        <end position="32"/>
    </location>
</feature>
<keyword evidence="4" id="KW-1185">Reference proteome</keyword>
<protein>
    <recommendedName>
        <fullName evidence="5">TonB-like protein</fullName>
    </recommendedName>
</protein>
<sequence>MVNKDSYFYISGFISLSLFTFFIAIFFIAIIMSKDVKSYALKKDDFVSVSLDMVNVQSTNVKKAVDAPIVKEIEKPVVKEEEQEKTEMTPQKKEINIDNLFSQIWTKDIKKEDKKIEKEIDKRVMQELSKKSLKSTENKVESVSSKIEKVNSKDKAEKDSKSSTGSEVNEYFAKIQAIVYQYFTPPENSQGKMVKAVIELDSFGKVIDFRILTYSDSDSFNSECDKIKGRLTNVLFPKNPDNKSGTYKINLISQE</sequence>
<dbReference type="KEGG" id="tdn:Suden_1399"/>
<evidence type="ECO:0000313" key="3">
    <source>
        <dbReference type="EMBL" id="ABB44676.1"/>
    </source>
</evidence>
<reference evidence="3 4" key="1">
    <citation type="journal article" date="2008" name="Appl. Environ. Microbiol.">
        <title>Genome of the epsilonproteobacterial chemolithoautotroph Sulfurimonas denitrificans.</title>
        <authorList>
            <person name="Sievert S.M."/>
            <person name="Scott K.M."/>
            <person name="Klotz M.G."/>
            <person name="Chain P.S.G."/>
            <person name="Hauser L.J."/>
            <person name="Hemp J."/>
            <person name="Huegler M."/>
            <person name="Land M."/>
            <person name="Lapidus A."/>
            <person name="Larimer F.W."/>
            <person name="Lucas S."/>
            <person name="Malfatti S.A."/>
            <person name="Meyer F."/>
            <person name="Paulsen I.T."/>
            <person name="Ren Q."/>
            <person name="Simon J."/>
            <person name="Bailey K."/>
            <person name="Diaz E."/>
            <person name="Fitzpatrick K.A."/>
            <person name="Glover B."/>
            <person name="Gwatney N."/>
            <person name="Korajkic A."/>
            <person name="Long A."/>
            <person name="Mobberley J.M."/>
            <person name="Pantry S.N."/>
            <person name="Pazder G."/>
            <person name="Peterson S."/>
            <person name="Quintanilla J.D."/>
            <person name="Sprinkle R."/>
            <person name="Stephens J."/>
            <person name="Thomas P."/>
            <person name="Vaughn R."/>
            <person name="Weber M.J."/>
            <person name="Wooten L.L."/>
        </authorList>
    </citation>
    <scope>NUCLEOTIDE SEQUENCE [LARGE SCALE GENOMIC DNA]</scope>
    <source>
        <strain evidence="4">ATCC 33889 / DSM 1251</strain>
    </source>
</reference>
<evidence type="ECO:0000256" key="2">
    <source>
        <dbReference type="SAM" id="Phobius"/>
    </source>
</evidence>
<keyword evidence="2" id="KW-0472">Membrane</keyword>
<dbReference type="OrthoDB" id="5333992at2"/>
<keyword evidence="2" id="KW-0812">Transmembrane</keyword>
<dbReference type="STRING" id="326298.Suden_1399"/>
<dbReference type="Gene3D" id="3.30.1150.10">
    <property type="match status" value="1"/>
</dbReference>
<dbReference type="EMBL" id="CP000153">
    <property type="protein sequence ID" value="ABB44676.1"/>
    <property type="molecule type" value="Genomic_DNA"/>
</dbReference>
<dbReference type="AlphaFoldDB" id="Q30QQ5"/>
<organism evidence="3 4">
    <name type="scientific">Sulfurimonas denitrificans (strain ATCC 33889 / DSM 1251)</name>
    <name type="common">Thiomicrospira denitrificans (strain ATCC 33889 / DSM 1251)</name>
    <dbReference type="NCBI Taxonomy" id="326298"/>
    <lineage>
        <taxon>Bacteria</taxon>
        <taxon>Pseudomonadati</taxon>
        <taxon>Campylobacterota</taxon>
        <taxon>Epsilonproteobacteria</taxon>
        <taxon>Campylobacterales</taxon>
        <taxon>Sulfurimonadaceae</taxon>
        <taxon>Sulfurimonas</taxon>
    </lineage>
</organism>